<evidence type="ECO:0000313" key="1">
    <source>
        <dbReference type="EMBL" id="USY22556.1"/>
    </source>
</evidence>
<dbReference type="InterPro" id="IPR011990">
    <property type="entry name" value="TPR-like_helical_dom_sf"/>
</dbReference>
<accession>A0ABY5DHF3</accession>
<dbReference type="InterPro" id="IPR019734">
    <property type="entry name" value="TPR_rpt"/>
</dbReference>
<name>A0ABY5DHF3_9ACTN</name>
<dbReference type="PANTHER" id="PTHR47691">
    <property type="entry name" value="REGULATOR-RELATED"/>
    <property type="match status" value="1"/>
</dbReference>
<organism evidence="1 2">
    <name type="scientific">Nocardiopsis exhalans</name>
    <dbReference type="NCBI Taxonomy" id="163604"/>
    <lineage>
        <taxon>Bacteria</taxon>
        <taxon>Bacillati</taxon>
        <taxon>Actinomycetota</taxon>
        <taxon>Actinomycetes</taxon>
        <taxon>Streptosporangiales</taxon>
        <taxon>Nocardiopsidaceae</taxon>
        <taxon>Nocardiopsis</taxon>
    </lineage>
</organism>
<proteinExistence type="predicted"/>
<dbReference type="Proteomes" id="UP001055940">
    <property type="component" value="Chromosome"/>
</dbReference>
<dbReference type="Pfam" id="PF13424">
    <property type="entry name" value="TPR_12"/>
    <property type="match status" value="1"/>
</dbReference>
<dbReference type="Gene3D" id="1.25.40.10">
    <property type="entry name" value="Tetratricopeptide repeat domain"/>
    <property type="match status" value="1"/>
</dbReference>
<protein>
    <submittedName>
        <fullName evidence="1">Tetratricopeptide repeat protein</fullName>
    </submittedName>
</protein>
<reference evidence="1" key="1">
    <citation type="submission" date="2022-06" db="EMBL/GenBank/DDBJ databases">
        <authorList>
            <person name="Ping M."/>
        </authorList>
    </citation>
    <scope>NUCLEOTIDE SEQUENCE</scope>
    <source>
        <strain evidence="1">JCM11759T</strain>
    </source>
</reference>
<dbReference type="InterPro" id="IPR027417">
    <property type="entry name" value="P-loop_NTPase"/>
</dbReference>
<dbReference type="PANTHER" id="PTHR47691:SF3">
    <property type="entry name" value="HTH-TYPE TRANSCRIPTIONAL REGULATOR RV0890C-RELATED"/>
    <property type="match status" value="1"/>
</dbReference>
<dbReference type="PRINTS" id="PR00364">
    <property type="entry name" value="DISEASERSIST"/>
</dbReference>
<gene>
    <name evidence="1" type="ORF">NE857_13625</name>
</gene>
<dbReference type="RefSeq" id="WP_254421328.1">
    <property type="nucleotide sequence ID" value="NZ_BAAAJB010000031.1"/>
</dbReference>
<sequence length="638" mass="70070">MDALTAQESGVPVAVLAGPPGVGKSALAVHWAHRARVRFPDGDLYVSMHSHAPGPRAQASQALDAILRSLGVASDRIPLDLDGRSALYRSEVHGKRLLIVIDDVLDPAQVRPLLPASSGSMVVVTSRSTLPGLVARDGAERLPLGVLPLTDSVDLLRVTIGTRVDSEREAARSLAKHCARLPLALRVAAERLIERPETAVADLVNELAAEESRLDALAEEDELSDLRAVMTASYQGLDTETARFFRRLGPHPGAEFSIAAAAAITSVPSTEARRLLDRLKRANLVERPHPDRYRLHDLVRLYVGERVRAEDGDDSVSESIGQLARWYTHAASRAQLAEHPHFPVVPGDETPQDLPDFASLEEALSWFETERTNLIAATEAALEHGHYDTAWRLPASVYPLFEAHRHWHAWVDLHRIGLRAAEDAEDAFGLARNHLGMGDALWLQEDLETAEHHYQQALKSSDRWVQGFALRQLALVAWQRGDRGADTVKNVELSRAIFQEAGERQGEAMSLLSLADFCADSRSWQEALAHCRAAVDAFEEIGAESSVAWARCSLGRILTATGHAAEAVLEYQAAITAFDRREDDDSRAVALLGLGGTHAELNEPERAREAWAAALDYFRDHGDPRTREVEERLRSLDA</sequence>
<dbReference type="SUPFAM" id="SSF48452">
    <property type="entry name" value="TPR-like"/>
    <property type="match status" value="1"/>
</dbReference>
<keyword evidence="2" id="KW-1185">Reference proteome</keyword>
<dbReference type="EMBL" id="CP099837">
    <property type="protein sequence ID" value="USY22556.1"/>
    <property type="molecule type" value="Genomic_DNA"/>
</dbReference>
<dbReference type="SMART" id="SM00028">
    <property type="entry name" value="TPR"/>
    <property type="match status" value="4"/>
</dbReference>
<dbReference type="Gene3D" id="3.40.50.300">
    <property type="entry name" value="P-loop containing nucleotide triphosphate hydrolases"/>
    <property type="match status" value="1"/>
</dbReference>
<evidence type="ECO:0000313" key="2">
    <source>
        <dbReference type="Proteomes" id="UP001055940"/>
    </source>
</evidence>
<dbReference type="SUPFAM" id="SSF52540">
    <property type="entry name" value="P-loop containing nucleoside triphosphate hydrolases"/>
    <property type="match status" value="1"/>
</dbReference>